<dbReference type="Proteomes" id="UP000728032">
    <property type="component" value="Unassembled WGS sequence"/>
</dbReference>
<dbReference type="Gene3D" id="3.40.50.720">
    <property type="entry name" value="NAD(P)-binding Rossmann-like Domain"/>
    <property type="match status" value="1"/>
</dbReference>
<keyword evidence="4" id="KW-1185">Reference proteome</keyword>
<feature type="signal peptide" evidence="2">
    <location>
        <begin position="1"/>
        <end position="23"/>
    </location>
</feature>
<gene>
    <name evidence="3" type="ORF">ONB1V03_LOCUS6301</name>
</gene>
<proteinExistence type="predicted"/>
<dbReference type="Gene3D" id="3.80.10.10">
    <property type="entry name" value="Ribonuclease Inhibitor"/>
    <property type="match status" value="1"/>
</dbReference>
<dbReference type="Pfam" id="PF13306">
    <property type="entry name" value="LRR_5"/>
    <property type="match status" value="1"/>
</dbReference>
<dbReference type="InterPro" id="IPR032675">
    <property type="entry name" value="LRR_dom_sf"/>
</dbReference>
<dbReference type="SUPFAM" id="SSF52058">
    <property type="entry name" value="L domain-like"/>
    <property type="match status" value="1"/>
</dbReference>
<sequence length="542" mass="61824">MSWLKGQVFAICLTILFINSILAGDCPDNPNVLAPCECKNFNETHKMIYCPEYVELDVVGVFKNLSQALAGKNKQFYHLRFFNKLTEKLPANAFADIEFQDIWISDTRIERIHENAFSGTKNTLTKLIIDRIPIVDANGTGDNDLFKAIRQLPRLTDLEVTRTLLTEIPDGALQSHPSLIRITLSNNFDMKRIGKHAFSDIKTLFYVTLEETDISFISDEAFSQESAELEFIIRFMGDDEAAYLPAAFQSIKRPVNLHLTQLFPGKGGSNIPLEFHYIPESTYRPFLDQHPMHRIFSMLDSDDCDDKRNDWLRKRSPNQWYMIRVYIGCRDENRGETAVKEIQSMNPKADIKLLKLDLSSLQSVRHFAKELSQLESKVDILINNAGVRVTDCPDLLTKDGFEMQFGTNHMGHFLLTLHLVPLLRKSSAARIVSVSASAYKCGEIHLNNINLQNGDYHPWVAYTQSKLANVLFSRELANRLRHVHINTYALNPGVIDTDSERHVEKVDETKGKGFMKRHLMMTPFIGSQTTLYCALDEGLDDE</sequence>
<dbReference type="PRINTS" id="PR00081">
    <property type="entry name" value="GDHRDH"/>
</dbReference>
<accession>A0A7R9QIT0</accession>
<dbReference type="Pfam" id="PF00106">
    <property type="entry name" value="adh_short"/>
    <property type="match status" value="1"/>
</dbReference>
<dbReference type="InterPro" id="IPR026906">
    <property type="entry name" value="LRR_5"/>
</dbReference>
<dbReference type="PANTHER" id="PTHR43157">
    <property type="entry name" value="PHOSPHATIDYLINOSITOL-GLYCAN BIOSYNTHESIS CLASS F PROTEIN-RELATED"/>
    <property type="match status" value="1"/>
</dbReference>
<evidence type="ECO:0000256" key="1">
    <source>
        <dbReference type="ARBA" id="ARBA00023002"/>
    </source>
</evidence>
<dbReference type="EMBL" id="CAJPVJ010002783">
    <property type="protein sequence ID" value="CAG2166786.1"/>
    <property type="molecule type" value="Genomic_DNA"/>
</dbReference>
<keyword evidence="2" id="KW-0732">Signal</keyword>
<dbReference type="AlphaFoldDB" id="A0A7R9QIT0"/>
<dbReference type="InterPro" id="IPR002347">
    <property type="entry name" value="SDR_fam"/>
</dbReference>
<evidence type="ECO:0000313" key="4">
    <source>
        <dbReference type="Proteomes" id="UP000728032"/>
    </source>
</evidence>
<reference evidence="3" key="1">
    <citation type="submission" date="2020-11" db="EMBL/GenBank/DDBJ databases">
        <authorList>
            <person name="Tran Van P."/>
        </authorList>
    </citation>
    <scope>NUCLEOTIDE SEQUENCE</scope>
</reference>
<evidence type="ECO:0000256" key="2">
    <source>
        <dbReference type="SAM" id="SignalP"/>
    </source>
</evidence>
<dbReference type="InterPro" id="IPR036291">
    <property type="entry name" value="NAD(P)-bd_dom_sf"/>
</dbReference>
<dbReference type="EMBL" id="OC917608">
    <property type="protein sequence ID" value="CAD7647540.1"/>
    <property type="molecule type" value="Genomic_DNA"/>
</dbReference>
<evidence type="ECO:0000313" key="3">
    <source>
        <dbReference type="EMBL" id="CAD7647540.1"/>
    </source>
</evidence>
<keyword evidence="1" id="KW-0560">Oxidoreductase</keyword>
<dbReference type="GO" id="GO:0016491">
    <property type="term" value="F:oxidoreductase activity"/>
    <property type="evidence" value="ECO:0007669"/>
    <property type="project" value="UniProtKB-KW"/>
</dbReference>
<protein>
    <submittedName>
        <fullName evidence="3">Uncharacterized protein</fullName>
    </submittedName>
</protein>
<organism evidence="3">
    <name type="scientific">Oppiella nova</name>
    <dbReference type="NCBI Taxonomy" id="334625"/>
    <lineage>
        <taxon>Eukaryota</taxon>
        <taxon>Metazoa</taxon>
        <taxon>Ecdysozoa</taxon>
        <taxon>Arthropoda</taxon>
        <taxon>Chelicerata</taxon>
        <taxon>Arachnida</taxon>
        <taxon>Acari</taxon>
        <taxon>Acariformes</taxon>
        <taxon>Sarcoptiformes</taxon>
        <taxon>Oribatida</taxon>
        <taxon>Brachypylina</taxon>
        <taxon>Oppioidea</taxon>
        <taxon>Oppiidae</taxon>
        <taxon>Oppiella</taxon>
    </lineage>
</organism>
<feature type="chain" id="PRO_5035680627" evidence="2">
    <location>
        <begin position="24"/>
        <end position="542"/>
    </location>
</feature>
<dbReference type="PANTHER" id="PTHR43157:SF31">
    <property type="entry name" value="PHOSPHATIDYLINOSITOL-GLYCAN BIOSYNTHESIS CLASS F PROTEIN"/>
    <property type="match status" value="1"/>
</dbReference>
<dbReference type="SUPFAM" id="SSF51735">
    <property type="entry name" value="NAD(P)-binding Rossmann-fold domains"/>
    <property type="match status" value="1"/>
</dbReference>
<name>A0A7R9QIT0_9ACAR</name>